<protein>
    <submittedName>
        <fullName evidence="3">Voltage-dependent calcium channel subunit alpha-2/delta-3-like</fullName>
    </submittedName>
</protein>
<dbReference type="InterPro" id="IPR051173">
    <property type="entry name" value="Ca_channel_alpha-2/delta"/>
</dbReference>
<dbReference type="Proteomes" id="UP000695022">
    <property type="component" value="Unplaced"/>
</dbReference>
<dbReference type="Pfam" id="PF08473">
    <property type="entry name" value="VGCC_alpha2"/>
    <property type="match status" value="1"/>
</dbReference>
<dbReference type="InterPro" id="IPR013680">
    <property type="entry name" value="VDCC_a2/dsu"/>
</dbReference>
<dbReference type="PANTHER" id="PTHR10166">
    <property type="entry name" value="VOLTAGE-DEPENDENT CALCIUM CHANNEL SUBUNIT ALPHA-2/DELTA-RELATED"/>
    <property type="match status" value="1"/>
</dbReference>
<accession>A0ABM1EJC4</accession>
<name>A0ABM1EJC4_PRICU</name>
<evidence type="ECO:0000259" key="1">
    <source>
        <dbReference type="Pfam" id="PF08473"/>
    </source>
</evidence>
<gene>
    <name evidence="3" type="primary">LOC106812828</name>
</gene>
<proteinExistence type="predicted"/>
<reference evidence="3" key="1">
    <citation type="submission" date="2025-08" db="UniProtKB">
        <authorList>
            <consortium name="RefSeq"/>
        </authorList>
    </citation>
    <scope>IDENTIFICATION</scope>
</reference>
<sequence>MMTSVAQPVFDRKNSSKKLGNLLGVMGTDVPLKELTKLTPPFQIGPNGYSFAITNNGYVLFHPDLRPIYGDGKTKPNYNSVDLAEVEIPDSDDIPHTTDISWTWRRWRYLTLTIYHLLLTYYGDGKTKPNYNSVDLAEVEIPDSDELDGPDYAMLLRRDMIDRGSKEGSTTMKVRVHFDNMRRVTVRNNSYTYRGLKDTPFTLGLSLPMPYGVYHVTGIIDATDPVLTDELYHEMFHSEYNEGAWRVANDWVYCILGGPGDEVPGNNEEALLFYIDIGRHSNVTMKAKYKEKCERFIERSKQTVEEVYYKRAVDHGKDQLVVSVPFDVRERSYDSFDNDNDTVMTISSPVVVTTRDEDMLPAVSAVVGMQIKHSSVVSEFYRIVNNTHHQDEKWTCRNDDMQCYVLDDNAFVVISEDFDDTGMFFGDIEPRLLDHLVRLGVYIKVPMYDFQGMCQRQNNTTDSASTMLTPWRSLSYLLTWLWKEIGLFLAQYSMYNLWYGDHGQTAKETRVTAARVSTTNLVMVAHDVNCICTPPDHDVSIAPNEMRHDDDMCSYLRKQIYRKKPDTCASYNENLGGVGMGAEREKTGNLAFCKKFPFHFEVLQSLEHIKLQIYN</sequence>
<evidence type="ECO:0000313" key="2">
    <source>
        <dbReference type="Proteomes" id="UP000695022"/>
    </source>
</evidence>
<feature type="domain" description="Voltage-dependent calcium channel alpha-2/delta subunit conserved region" evidence="1">
    <location>
        <begin position="292"/>
        <end position="465"/>
    </location>
</feature>
<keyword evidence="2" id="KW-1185">Reference proteome</keyword>
<organism evidence="2 3">
    <name type="scientific">Priapulus caudatus</name>
    <name type="common">Priapulid worm</name>
    <dbReference type="NCBI Taxonomy" id="37621"/>
    <lineage>
        <taxon>Eukaryota</taxon>
        <taxon>Metazoa</taxon>
        <taxon>Ecdysozoa</taxon>
        <taxon>Scalidophora</taxon>
        <taxon>Priapulida</taxon>
        <taxon>Priapulimorpha</taxon>
        <taxon>Priapulimorphida</taxon>
        <taxon>Priapulidae</taxon>
        <taxon>Priapulus</taxon>
    </lineage>
</organism>
<dbReference type="RefSeq" id="XP_014672295.1">
    <property type="nucleotide sequence ID" value="XM_014816809.1"/>
</dbReference>
<dbReference type="Gene3D" id="3.30.450.20">
    <property type="entry name" value="PAS domain"/>
    <property type="match status" value="1"/>
</dbReference>
<dbReference type="GeneID" id="106812828"/>
<evidence type="ECO:0000313" key="3">
    <source>
        <dbReference type="RefSeq" id="XP_014672295.1"/>
    </source>
</evidence>
<dbReference type="PANTHER" id="PTHR10166:SF37">
    <property type="entry name" value="STOLID, ISOFORM H"/>
    <property type="match status" value="1"/>
</dbReference>